<proteinExistence type="predicted"/>
<dbReference type="PANTHER" id="PTHR14136">
    <property type="entry name" value="BTB_POZ DOMAIN-CONTAINING PROTEIN KCTD9"/>
    <property type="match status" value="1"/>
</dbReference>
<protein>
    <submittedName>
        <fullName evidence="1">Pentapeptide repeat-containing protein</fullName>
    </submittedName>
</protein>
<dbReference type="SUPFAM" id="SSF141571">
    <property type="entry name" value="Pentapeptide repeat-like"/>
    <property type="match status" value="1"/>
</dbReference>
<organism evidence="1 2">
    <name type="scientific">Cohnella cholangitidis</name>
    <dbReference type="NCBI Taxonomy" id="2598458"/>
    <lineage>
        <taxon>Bacteria</taxon>
        <taxon>Bacillati</taxon>
        <taxon>Bacillota</taxon>
        <taxon>Bacilli</taxon>
        <taxon>Bacillales</taxon>
        <taxon>Paenibacillaceae</taxon>
        <taxon>Cohnella</taxon>
    </lineage>
</organism>
<dbReference type="PANTHER" id="PTHR14136:SF37">
    <property type="entry name" value="PENTAPEPTIDE REPEAT-CONTAINING PROTEIN"/>
    <property type="match status" value="1"/>
</dbReference>
<dbReference type="Pfam" id="PF00805">
    <property type="entry name" value="Pentapeptide"/>
    <property type="match status" value="1"/>
</dbReference>
<dbReference type="InterPro" id="IPR051082">
    <property type="entry name" value="Pentapeptide-BTB/POZ_domain"/>
</dbReference>
<reference evidence="1 2" key="1">
    <citation type="submission" date="2019-07" db="EMBL/GenBank/DDBJ databases">
        <authorList>
            <person name="Kim J.K."/>
            <person name="Cheong H.-M."/>
            <person name="Choi Y."/>
            <person name="Hwang K.J."/>
            <person name="Lee S."/>
            <person name="Choi C."/>
        </authorList>
    </citation>
    <scope>NUCLEOTIDE SEQUENCE [LARGE SCALE GENOMIC DNA]</scope>
    <source>
        <strain evidence="1 2">KS 22</strain>
    </source>
</reference>
<accession>A0A7G5BZL5</accession>
<dbReference type="KEGG" id="cchl:FPL14_15245"/>
<evidence type="ECO:0000313" key="2">
    <source>
        <dbReference type="Proteomes" id="UP000515679"/>
    </source>
</evidence>
<sequence length="311" mass="34022">MNPYHEDSGAAQDRSRLNLQADCENCFGLCCVALPFAASVDFAMNKDAGQPCHNLQSDFRCGIHNNLRQNGLRGCTVYDCFGAGQLLSQYTFGGRDWRQAPETAKAMFEALPIMRQLQELLWYLTEAQALPAARAIHDSLGSAFAETKRLTLLDPDALLKLDVASHRADVNALLLQTSELVRDEARRRHKGPLKQPKKIGRGADLIGAKLQGADLRFANLRGAYLIAADLRGADLRGADLIGADFRDADLGGSDLTDVLFLTQAQLNAAKGDARTKLPRCSLARLTGPTWTANVGEERFNLFSRSDNAYSP</sequence>
<gene>
    <name evidence="1" type="ORF">FPL14_15245</name>
</gene>
<dbReference type="EMBL" id="CP041969">
    <property type="protein sequence ID" value="QMV42399.1"/>
    <property type="molecule type" value="Genomic_DNA"/>
</dbReference>
<name>A0A7G5BZL5_9BACL</name>
<dbReference type="Proteomes" id="UP000515679">
    <property type="component" value="Chromosome"/>
</dbReference>
<keyword evidence="2" id="KW-1185">Reference proteome</keyword>
<dbReference type="Gene3D" id="2.160.20.80">
    <property type="entry name" value="E3 ubiquitin-protein ligase SopA"/>
    <property type="match status" value="1"/>
</dbReference>
<evidence type="ECO:0000313" key="1">
    <source>
        <dbReference type="EMBL" id="QMV42399.1"/>
    </source>
</evidence>
<dbReference type="InterPro" id="IPR001646">
    <property type="entry name" value="5peptide_repeat"/>
</dbReference>
<dbReference type="AlphaFoldDB" id="A0A7G5BZL5"/>